<dbReference type="GO" id="GO:0046872">
    <property type="term" value="F:metal ion binding"/>
    <property type="evidence" value="ECO:0007669"/>
    <property type="project" value="UniProtKB-UniRule"/>
</dbReference>
<dbReference type="Gene3D" id="1.20.120.920">
    <property type="entry name" value="CRISPR-associated endonuclease Cas1, C-terminal domain"/>
    <property type="match status" value="1"/>
</dbReference>
<dbReference type="NCBIfam" id="TIGR00287">
    <property type="entry name" value="cas1"/>
    <property type="match status" value="1"/>
</dbReference>
<gene>
    <name evidence="9 10" type="primary">cas1</name>
    <name evidence="10" type="ORF">L1994_09015</name>
</gene>
<dbReference type="GeneID" id="79950535"/>
<keyword evidence="11" id="KW-1185">Reference proteome</keyword>
<dbReference type="Gene3D" id="3.100.10.20">
    <property type="entry name" value="CRISPR-associated endonuclease Cas1, N-terminal domain"/>
    <property type="match status" value="1"/>
</dbReference>
<dbReference type="InterPro" id="IPR042206">
    <property type="entry name" value="CRISPR-assoc_Cas1_C"/>
</dbReference>
<evidence type="ECO:0000256" key="2">
    <source>
        <dbReference type="ARBA" id="ARBA00022723"/>
    </source>
</evidence>
<dbReference type="GO" id="GO:0003677">
    <property type="term" value="F:DNA binding"/>
    <property type="evidence" value="ECO:0007669"/>
    <property type="project" value="UniProtKB-KW"/>
</dbReference>
<organism evidence="10 11">
    <name type="scientific">Methanomicrobium antiquum</name>
    <dbReference type="NCBI Taxonomy" id="487686"/>
    <lineage>
        <taxon>Archaea</taxon>
        <taxon>Methanobacteriati</taxon>
        <taxon>Methanobacteriota</taxon>
        <taxon>Stenosarchaea group</taxon>
        <taxon>Methanomicrobia</taxon>
        <taxon>Methanomicrobiales</taxon>
        <taxon>Methanomicrobiaceae</taxon>
        <taxon>Methanomicrobium</taxon>
    </lineage>
</organism>
<reference evidence="10" key="1">
    <citation type="submission" date="2022-01" db="EMBL/GenBank/DDBJ databases">
        <title>Complete genome of Methanomicrobium antiquum DSM 21220.</title>
        <authorList>
            <person name="Chen S.-C."/>
            <person name="You Y.-T."/>
            <person name="Zhou Y.-Z."/>
            <person name="Lai M.-C."/>
        </authorList>
    </citation>
    <scope>NUCLEOTIDE SEQUENCE</scope>
    <source>
        <strain evidence="10">DSM 21220</strain>
    </source>
</reference>
<dbReference type="RefSeq" id="WP_278099117.1">
    <property type="nucleotide sequence ID" value="NZ_CP091092.1"/>
</dbReference>
<dbReference type="PANTHER" id="PTHR34353">
    <property type="entry name" value="CRISPR-ASSOCIATED ENDONUCLEASE CAS1 1"/>
    <property type="match status" value="1"/>
</dbReference>
<keyword evidence="6 9" id="KW-0051">Antiviral defense</keyword>
<dbReference type="GO" id="GO:0043571">
    <property type="term" value="P:maintenance of CRISPR repeat elements"/>
    <property type="evidence" value="ECO:0007669"/>
    <property type="project" value="UniProtKB-UniRule"/>
</dbReference>
<keyword evidence="8 9" id="KW-0464">Manganese</keyword>
<evidence type="ECO:0000256" key="1">
    <source>
        <dbReference type="ARBA" id="ARBA00022722"/>
    </source>
</evidence>
<feature type="binding site" evidence="9">
    <location>
        <position position="236"/>
    </location>
    <ligand>
        <name>Mn(2+)</name>
        <dbReference type="ChEBI" id="CHEBI:29035"/>
    </ligand>
</feature>
<dbReference type="GO" id="GO:0051607">
    <property type="term" value="P:defense response to virus"/>
    <property type="evidence" value="ECO:0007669"/>
    <property type="project" value="UniProtKB-UniRule"/>
</dbReference>
<dbReference type="EMBL" id="CP091092">
    <property type="protein sequence ID" value="WFN36279.1"/>
    <property type="molecule type" value="Genomic_DNA"/>
</dbReference>
<dbReference type="PANTHER" id="PTHR34353:SF2">
    <property type="entry name" value="CRISPR-ASSOCIATED ENDONUCLEASE CAS1 1"/>
    <property type="match status" value="1"/>
</dbReference>
<keyword evidence="7 9" id="KW-0238">DNA-binding</keyword>
<evidence type="ECO:0000256" key="9">
    <source>
        <dbReference type="HAMAP-Rule" id="MF_01470"/>
    </source>
</evidence>
<evidence type="ECO:0000313" key="10">
    <source>
        <dbReference type="EMBL" id="WFN36279.1"/>
    </source>
</evidence>
<keyword evidence="1 9" id="KW-0540">Nuclease</keyword>
<dbReference type="Proteomes" id="UP001218895">
    <property type="component" value="Chromosome"/>
</dbReference>
<keyword evidence="3 9" id="KW-0255">Endonuclease</keyword>
<evidence type="ECO:0000256" key="3">
    <source>
        <dbReference type="ARBA" id="ARBA00022759"/>
    </source>
</evidence>
<evidence type="ECO:0000256" key="8">
    <source>
        <dbReference type="ARBA" id="ARBA00023211"/>
    </source>
</evidence>
<keyword evidence="2 9" id="KW-0479">Metal-binding</keyword>
<comment type="cofactor">
    <cofactor evidence="9">
        <name>Mg(2+)</name>
        <dbReference type="ChEBI" id="CHEBI:18420"/>
    </cofactor>
    <cofactor evidence="9">
        <name>Mn(2+)</name>
        <dbReference type="ChEBI" id="CHEBI:29035"/>
    </cofactor>
</comment>
<comment type="similarity">
    <text evidence="9">Belongs to the CRISPR-associated endonuclease Cas1 family.</text>
</comment>
<dbReference type="GO" id="GO:0004519">
    <property type="term" value="F:endonuclease activity"/>
    <property type="evidence" value="ECO:0007669"/>
    <property type="project" value="UniProtKB-UniRule"/>
</dbReference>
<proteinExistence type="inferred from homology"/>
<name>A0AAF0JL56_9EURY</name>
<evidence type="ECO:0000256" key="5">
    <source>
        <dbReference type="ARBA" id="ARBA00022842"/>
    </source>
</evidence>
<accession>A0AAF0JL56</accession>
<protein>
    <recommendedName>
        <fullName evidence="9">CRISPR-associated endonuclease Cas1</fullName>
        <ecNumber evidence="9">3.1.-.-</ecNumber>
    </recommendedName>
</protein>
<keyword evidence="5 9" id="KW-0460">Magnesium</keyword>
<sequence>MDDLDTPWKIVAGFGGHIKATKTTLVIQKKGVTKEYPLSEISHLLVAGGHNIHTSTISVLLKNQILISFFDADGTPLAVLRPYGCRLDEEMRALQIKAPGYAKASEIVRSSIKSRLLMIDKSANEMGKSLFYEGEAELIYNMLEDIDYLIKMDELRRIHKMAGDMYYEIMSRSISPVHKYRCRTERPHNDPVNAMLSLGYSMLFGNCCVPAIGANLDIDIGILREGKRALVLDLIDPLKAGMVDSVVFSIAREYLMPEKYECGNRRCHLEEDILDILTEELHKSISNKKIQENVLSYRNSIKSGKAFKINY</sequence>
<dbReference type="InterPro" id="IPR042211">
    <property type="entry name" value="CRISPR-assoc_Cas1_N"/>
</dbReference>
<dbReference type="InterPro" id="IPR050646">
    <property type="entry name" value="Cas1"/>
</dbReference>
<dbReference type="Pfam" id="PF01867">
    <property type="entry name" value="Cas_Cas1"/>
    <property type="match status" value="1"/>
</dbReference>
<keyword evidence="4 9" id="KW-0378">Hydrolase</keyword>
<dbReference type="GO" id="GO:0016787">
    <property type="term" value="F:hydrolase activity"/>
    <property type="evidence" value="ECO:0007669"/>
    <property type="project" value="UniProtKB-KW"/>
</dbReference>
<dbReference type="AlphaFoldDB" id="A0AAF0JL56"/>
<evidence type="ECO:0000256" key="4">
    <source>
        <dbReference type="ARBA" id="ARBA00022801"/>
    </source>
</evidence>
<evidence type="ECO:0000256" key="6">
    <source>
        <dbReference type="ARBA" id="ARBA00023118"/>
    </source>
</evidence>
<dbReference type="KEGG" id="manq:L1994_09015"/>
<comment type="subunit">
    <text evidence="9">Homodimer, forms a heterotetramer with a Cas2 homodimer.</text>
</comment>
<dbReference type="InterPro" id="IPR002729">
    <property type="entry name" value="CRISPR-assoc_Cas1"/>
</dbReference>
<dbReference type="EC" id="3.1.-.-" evidence="9"/>
<evidence type="ECO:0000313" key="11">
    <source>
        <dbReference type="Proteomes" id="UP001218895"/>
    </source>
</evidence>
<dbReference type="HAMAP" id="MF_01470">
    <property type="entry name" value="Cas1"/>
    <property type="match status" value="1"/>
</dbReference>
<comment type="caution">
    <text evidence="9">Lacks conserved residue(s) required for the propagation of feature annotation.</text>
</comment>
<comment type="function">
    <text evidence="9">CRISPR (clustered regularly interspaced short palindromic repeat), is an adaptive immune system that provides protection against mobile genetic elements (viruses, transposable elements and conjugative plasmids). CRISPR clusters contain spacers, sequences complementary to antecedent mobile elements, and target invading nucleic acids. CRISPR clusters are transcribed and processed into CRISPR RNA (crRNA). Acts as a dsDNA endonuclease. Involved in the integration of spacer DNA into the CRISPR cassette.</text>
</comment>
<evidence type="ECO:0000256" key="7">
    <source>
        <dbReference type="ARBA" id="ARBA00023125"/>
    </source>
</evidence>
<dbReference type="CDD" id="cd09634">
    <property type="entry name" value="Cas1_I-II-III"/>
    <property type="match status" value="1"/>
</dbReference>